<comment type="caution">
    <text evidence="6">The sequence shown here is derived from an EMBL/GenBank/DDBJ whole genome shotgun (WGS) entry which is preliminary data.</text>
</comment>
<evidence type="ECO:0000259" key="5">
    <source>
        <dbReference type="PROSITE" id="PS50893"/>
    </source>
</evidence>
<evidence type="ECO:0000256" key="3">
    <source>
        <dbReference type="ARBA" id="ARBA00022741"/>
    </source>
</evidence>
<dbReference type="InterPro" id="IPR003593">
    <property type="entry name" value="AAA+_ATPase"/>
</dbReference>
<dbReference type="InterPro" id="IPR050107">
    <property type="entry name" value="ABC_carbohydrate_import_ATPase"/>
</dbReference>
<sequence>MAALDGRGGVPQGDADIGLHERQAAPVLQLRQVRKAFGGAQALAGVDFTLLPGEVHALVGMNGAGKSTLVELICGAFTPDAGDIVIDGQHRSALTPRRAHAAGVSIVHQKRTLVNGLTVAENILLGRLPARGGRIRWKQAHREAARALDGLGIEVATEAVAGSLGPAEQTLVEIAREVHLGGRVLILDEPTASLGGRDAQTIHRLVRTLRDRGTAIVYISHHLDEVLDLADRVTVMRDGHVAAVARAAEIDLPALINAMVGDRLVHDRPGRNRSAGEAVLELTGLAGGRLHPFDLTVRAGEVVAVLGPAGDGQSELFRLLTGLRRAKSGHLTVNGAKVAPGDVGAGLAAGLRCVTGDRLSYGLVPVLSVDENLALVRRGRLRPWLVRWRRLHAEGRQARERYGVTTLHADPPVASLSGGNQQKVLLSAWLDGEPAACLLEEPTNGVDVAAKAEIHHIVDGLAERGTAVLLGSSDVDEVLRLADRVVVVRSGRIVADSPIEKVTRDDLVTLTAGGDQS</sequence>
<gene>
    <name evidence="6" type="ORF">ACFPZN_31550</name>
</gene>
<dbReference type="CDD" id="cd03215">
    <property type="entry name" value="ABC_Carb_Monos_II"/>
    <property type="match status" value="1"/>
</dbReference>
<protein>
    <submittedName>
        <fullName evidence="6">Sugar ABC transporter ATP-binding protein</fullName>
    </submittedName>
</protein>
<dbReference type="RefSeq" id="WP_378285919.1">
    <property type="nucleotide sequence ID" value="NZ_JBHSON010000050.1"/>
</dbReference>
<dbReference type="InterPro" id="IPR003439">
    <property type="entry name" value="ABC_transporter-like_ATP-bd"/>
</dbReference>
<keyword evidence="7" id="KW-1185">Reference proteome</keyword>
<keyword evidence="2" id="KW-0677">Repeat</keyword>
<dbReference type="PROSITE" id="PS50893">
    <property type="entry name" value="ABC_TRANSPORTER_2"/>
    <property type="match status" value="2"/>
</dbReference>
<feature type="domain" description="ABC transporter" evidence="5">
    <location>
        <begin position="270"/>
        <end position="515"/>
    </location>
</feature>
<accession>A0ABW1A6M0</accession>
<keyword evidence="4 6" id="KW-0067">ATP-binding</keyword>
<evidence type="ECO:0000256" key="2">
    <source>
        <dbReference type="ARBA" id="ARBA00022737"/>
    </source>
</evidence>
<keyword evidence="1" id="KW-0813">Transport</keyword>
<dbReference type="PROSITE" id="PS00211">
    <property type="entry name" value="ABC_TRANSPORTER_1"/>
    <property type="match status" value="1"/>
</dbReference>
<dbReference type="Gene3D" id="3.40.50.300">
    <property type="entry name" value="P-loop containing nucleotide triphosphate hydrolases"/>
    <property type="match status" value="2"/>
</dbReference>
<dbReference type="PANTHER" id="PTHR43790">
    <property type="entry name" value="CARBOHYDRATE TRANSPORT ATP-BINDING PROTEIN MG119-RELATED"/>
    <property type="match status" value="1"/>
</dbReference>
<evidence type="ECO:0000256" key="4">
    <source>
        <dbReference type="ARBA" id="ARBA00022840"/>
    </source>
</evidence>
<dbReference type="PANTHER" id="PTHR43790:SF9">
    <property type="entry name" value="GALACTOFURANOSE TRANSPORTER ATP-BINDING PROTEIN YTFR"/>
    <property type="match status" value="1"/>
</dbReference>
<evidence type="ECO:0000256" key="1">
    <source>
        <dbReference type="ARBA" id="ARBA00022448"/>
    </source>
</evidence>
<evidence type="ECO:0000313" key="7">
    <source>
        <dbReference type="Proteomes" id="UP001596074"/>
    </source>
</evidence>
<dbReference type="Proteomes" id="UP001596074">
    <property type="component" value="Unassembled WGS sequence"/>
</dbReference>
<dbReference type="CDD" id="cd03216">
    <property type="entry name" value="ABC_Carb_Monos_I"/>
    <property type="match status" value="1"/>
</dbReference>
<dbReference type="SMART" id="SM00382">
    <property type="entry name" value="AAA"/>
    <property type="match status" value="2"/>
</dbReference>
<dbReference type="Pfam" id="PF00005">
    <property type="entry name" value="ABC_tran"/>
    <property type="match status" value="2"/>
</dbReference>
<dbReference type="EMBL" id="JBHSON010000050">
    <property type="protein sequence ID" value="MFC5750183.1"/>
    <property type="molecule type" value="Genomic_DNA"/>
</dbReference>
<dbReference type="InterPro" id="IPR027417">
    <property type="entry name" value="P-loop_NTPase"/>
</dbReference>
<name>A0ABW1A6M0_9ACTN</name>
<reference evidence="7" key="1">
    <citation type="journal article" date="2019" name="Int. J. Syst. Evol. Microbiol.">
        <title>The Global Catalogue of Microorganisms (GCM) 10K type strain sequencing project: providing services to taxonomists for standard genome sequencing and annotation.</title>
        <authorList>
            <consortium name="The Broad Institute Genomics Platform"/>
            <consortium name="The Broad Institute Genome Sequencing Center for Infectious Disease"/>
            <person name="Wu L."/>
            <person name="Ma J."/>
        </authorList>
    </citation>
    <scope>NUCLEOTIDE SEQUENCE [LARGE SCALE GENOMIC DNA]</scope>
    <source>
        <strain evidence="7">KCTC 42087</strain>
    </source>
</reference>
<dbReference type="GO" id="GO:0005524">
    <property type="term" value="F:ATP binding"/>
    <property type="evidence" value="ECO:0007669"/>
    <property type="project" value="UniProtKB-KW"/>
</dbReference>
<dbReference type="InterPro" id="IPR017871">
    <property type="entry name" value="ABC_transporter-like_CS"/>
</dbReference>
<keyword evidence="3" id="KW-0547">Nucleotide-binding</keyword>
<feature type="domain" description="ABC transporter" evidence="5">
    <location>
        <begin position="28"/>
        <end position="263"/>
    </location>
</feature>
<evidence type="ECO:0000313" key="6">
    <source>
        <dbReference type="EMBL" id="MFC5750183.1"/>
    </source>
</evidence>
<proteinExistence type="predicted"/>
<organism evidence="6 7">
    <name type="scientific">Actinomadura rugatobispora</name>
    <dbReference type="NCBI Taxonomy" id="1994"/>
    <lineage>
        <taxon>Bacteria</taxon>
        <taxon>Bacillati</taxon>
        <taxon>Actinomycetota</taxon>
        <taxon>Actinomycetes</taxon>
        <taxon>Streptosporangiales</taxon>
        <taxon>Thermomonosporaceae</taxon>
        <taxon>Actinomadura</taxon>
    </lineage>
</organism>
<dbReference type="SUPFAM" id="SSF52540">
    <property type="entry name" value="P-loop containing nucleoside triphosphate hydrolases"/>
    <property type="match status" value="2"/>
</dbReference>